<evidence type="ECO:0000256" key="3">
    <source>
        <dbReference type="ARBA" id="ARBA00022692"/>
    </source>
</evidence>
<reference evidence="9 10" key="1">
    <citation type="submission" date="2022-06" db="EMBL/GenBank/DDBJ databases">
        <title>Sequencing the genomes of 1000 actinobacteria strains.</title>
        <authorList>
            <person name="Klenk H.-P."/>
        </authorList>
    </citation>
    <scope>NUCLEOTIDE SEQUENCE [LARGE SCALE GENOMIC DNA]</scope>
    <source>
        <strain evidence="9 10">DSM 41656</strain>
    </source>
</reference>
<feature type="transmembrane region" description="Helical" evidence="7">
    <location>
        <begin position="175"/>
        <end position="195"/>
    </location>
</feature>
<keyword evidence="4 7" id="KW-1133">Transmembrane helix</keyword>
<feature type="transmembrane region" description="Helical" evidence="7">
    <location>
        <begin position="72"/>
        <end position="92"/>
    </location>
</feature>
<evidence type="ECO:0000256" key="6">
    <source>
        <dbReference type="ARBA" id="ARBA00023136"/>
    </source>
</evidence>
<feature type="transmembrane region" description="Helical" evidence="7">
    <location>
        <begin position="245"/>
        <end position="278"/>
    </location>
</feature>
<keyword evidence="3 7" id="KW-0812">Transmembrane</keyword>
<dbReference type="RefSeq" id="WP_253800185.1">
    <property type="nucleotide sequence ID" value="NZ_BAAAUB010000002.1"/>
</dbReference>
<feature type="transmembrane region" description="Helical" evidence="7">
    <location>
        <begin position="6"/>
        <end position="26"/>
    </location>
</feature>
<feature type="domain" description="Cation/H+ exchanger transmembrane" evidence="8">
    <location>
        <begin position="24"/>
        <end position="406"/>
    </location>
</feature>
<dbReference type="Gene3D" id="1.20.1530.20">
    <property type="match status" value="1"/>
</dbReference>
<keyword evidence="10" id="KW-1185">Reference proteome</keyword>
<dbReference type="InterPro" id="IPR038770">
    <property type="entry name" value="Na+/solute_symporter_sf"/>
</dbReference>
<evidence type="ECO:0000259" key="8">
    <source>
        <dbReference type="Pfam" id="PF00999"/>
    </source>
</evidence>
<feature type="transmembrane region" description="Helical" evidence="7">
    <location>
        <begin position="207"/>
        <end position="225"/>
    </location>
</feature>
<dbReference type="InterPro" id="IPR006153">
    <property type="entry name" value="Cation/H_exchanger_TM"/>
</dbReference>
<dbReference type="PANTHER" id="PTHR32468:SF0">
    <property type="entry name" value="K(+)_H(+) ANTIPORTER 1"/>
    <property type="match status" value="1"/>
</dbReference>
<keyword evidence="6 7" id="KW-0472">Membrane</keyword>
<evidence type="ECO:0000256" key="4">
    <source>
        <dbReference type="ARBA" id="ARBA00022989"/>
    </source>
</evidence>
<proteinExistence type="predicted"/>
<evidence type="ECO:0000256" key="7">
    <source>
        <dbReference type="SAM" id="Phobius"/>
    </source>
</evidence>
<evidence type="ECO:0000256" key="5">
    <source>
        <dbReference type="ARBA" id="ARBA00023065"/>
    </source>
</evidence>
<name>A0ABT1J2X8_9ACTN</name>
<feature type="transmembrane region" description="Helical" evidence="7">
    <location>
        <begin position="141"/>
        <end position="163"/>
    </location>
</feature>
<feature type="transmembrane region" description="Helical" evidence="7">
    <location>
        <begin position="104"/>
        <end position="129"/>
    </location>
</feature>
<evidence type="ECO:0000256" key="1">
    <source>
        <dbReference type="ARBA" id="ARBA00004141"/>
    </source>
</evidence>
<evidence type="ECO:0000313" key="10">
    <source>
        <dbReference type="Proteomes" id="UP001206483"/>
    </source>
</evidence>
<protein>
    <submittedName>
        <fullName evidence="9">Kef-type K+ transport system membrane component KefB</fullName>
    </submittedName>
</protein>
<dbReference type="InterPro" id="IPR050794">
    <property type="entry name" value="CPA2_transporter"/>
</dbReference>
<organism evidence="9 10">
    <name type="scientific">Kitasatospora paracochleata</name>
    <dbReference type="NCBI Taxonomy" id="58354"/>
    <lineage>
        <taxon>Bacteria</taxon>
        <taxon>Bacillati</taxon>
        <taxon>Actinomycetota</taxon>
        <taxon>Actinomycetes</taxon>
        <taxon>Kitasatosporales</taxon>
        <taxon>Streptomycetaceae</taxon>
        <taxon>Kitasatospora</taxon>
    </lineage>
</organism>
<dbReference type="PANTHER" id="PTHR32468">
    <property type="entry name" value="CATION/H + ANTIPORTER"/>
    <property type="match status" value="1"/>
</dbReference>
<keyword evidence="2" id="KW-0813">Transport</keyword>
<feature type="transmembrane region" description="Helical" evidence="7">
    <location>
        <begin position="387"/>
        <end position="406"/>
    </location>
</feature>
<evidence type="ECO:0000313" key="9">
    <source>
        <dbReference type="EMBL" id="MCP2311599.1"/>
    </source>
</evidence>
<keyword evidence="5" id="KW-0406">Ion transport</keyword>
<evidence type="ECO:0000256" key="2">
    <source>
        <dbReference type="ARBA" id="ARBA00022448"/>
    </source>
</evidence>
<accession>A0ABT1J2X8</accession>
<gene>
    <name evidence="9" type="ORF">FHR36_004762</name>
</gene>
<comment type="caution">
    <text evidence="9">The sequence shown here is derived from an EMBL/GenBank/DDBJ whole genome shotgun (WGS) entry which is preliminary data.</text>
</comment>
<comment type="subcellular location">
    <subcellularLocation>
        <location evidence="1">Membrane</location>
        <topology evidence="1">Multi-pass membrane protein</topology>
    </subcellularLocation>
</comment>
<dbReference type="Proteomes" id="UP001206483">
    <property type="component" value="Unassembled WGS sequence"/>
</dbReference>
<sequence>MRHAPDFSLAVVMADIALVLAAGLILARPLRRLRQPPVVAEITAGIALGPSVLGLLPGDLPQRIFPAPGRPLLSAIAEVGLLLFMFLVGWELDLPSLRSRRTSVAAVSLSSLAVPFLLGAALATALYGGHSQVNGHQVGRLPFVLFIGTAMSITAFPVLARILVEHRLQFTGPGLLAMTSAAVGDVLAWSMLAVVTTVATTSEPRELLSAVGGFAVFLALLGLVARPLLHRWMVSSTAGGRRAPALPAVICAGILLSGWATSWVGVDAIFGAFAFGVITPRQPQEYLMRQLREPLERAGSLLLPVFFVVTGLSVDLRHLGAGGLLELSAVVSVACVGKLFGAAVPARMTGLGWRDARLVGVLMNTRGLTELVILKVGVELEVLDGRMFTIMVVMALVTTMMAGPLLPKRVDGIPGRASSSRRAMSRSR</sequence>
<dbReference type="EMBL" id="JAMZDX010000004">
    <property type="protein sequence ID" value="MCP2311599.1"/>
    <property type="molecule type" value="Genomic_DNA"/>
</dbReference>
<feature type="transmembrane region" description="Helical" evidence="7">
    <location>
        <begin position="38"/>
        <end position="57"/>
    </location>
</feature>
<dbReference type="Pfam" id="PF00999">
    <property type="entry name" value="Na_H_Exchanger"/>
    <property type="match status" value="1"/>
</dbReference>